<comment type="caution">
    <text evidence="4">The sequence shown here is derived from an EMBL/GenBank/DDBJ whole genome shotgun (WGS) entry which is preliminary data.</text>
</comment>
<dbReference type="GO" id="GO:0031267">
    <property type="term" value="F:small GTPase binding"/>
    <property type="evidence" value="ECO:0007669"/>
    <property type="project" value="TreeGrafter"/>
</dbReference>
<evidence type="ECO:0008006" key="6">
    <source>
        <dbReference type="Google" id="ProtNLM"/>
    </source>
</evidence>
<gene>
    <name evidence="4" type="ORF">C6P45_001036</name>
</gene>
<proteinExistence type="predicted"/>
<dbReference type="SUPFAM" id="SSF46934">
    <property type="entry name" value="UBA-like"/>
    <property type="match status" value="1"/>
</dbReference>
<name>A0A9P6W2A6_MAUEX</name>
<dbReference type="PANTHER" id="PTHR23101:SF25">
    <property type="entry name" value="GTPASE-ACTIVATING PROTEIN AND VPS9 DOMAIN-CONTAINING PROTEIN 1"/>
    <property type="match status" value="1"/>
</dbReference>
<dbReference type="InterPro" id="IPR041545">
    <property type="entry name" value="DUF5601"/>
</dbReference>
<dbReference type="Gene3D" id="1.10.8.10">
    <property type="entry name" value="DNA helicase RuvA subunit, C-terminal domain"/>
    <property type="match status" value="1"/>
</dbReference>
<feature type="region of interest" description="Disordered" evidence="1">
    <location>
        <begin position="1"/>
        <end position="56"/>
    </location>
</feature>
<evidence type="ECO:0000256" key="1">
    <source>
        <dbReference type="SAM" id="MobiDB-lite"/>
    </source>
</evidence>
<organism evidence="4 5">
    <name type="scientific">Maudiozyma exigua</name>
    <name type="common">Yeast</name>
    <name type="synonym">Kazachstania exigua</name>
    <dbReference type="NCBI Taxonomy" id="34358"/>
    <lineage>
        <taxon>Eukaryota</taxon>
        <taxon>Fungi</taxon>
        <taxon>Dikarya</taxon>
        <taxon>Ascomycota</taxon>
        <taxon>Saccharomycotina</taxon>
        <taxon>Saccharomycetes</taxon>
        <taxon>Saccharomycetales</taxon>
        <taxon>Saccharomycetaceae</taxon>
        <taxon>Maudiozyma</taxon>
    </lineage>
</organism>
<evidence type="ECO:0000313" key="4">
    <source>
        <dbReference type="EMBL" id="KAG0662737.1"/>
    </source>
</evidence>
<dbReference type="SMART" id="SM00546">
    <property type="entry name" value="CUE"/>
    <property type="match status" value="1"/>
</dbReference>
<dbReference type="GO" id="GO:0030139">
    <property type="term" value="C:endocytic vesicle"/>
    <property type="evidence" value="ECO:0007669"/>
    <property type="project" value="TreeGrafter"/>
</dbReference>
<dbReference type="OrthoDB" id="300289at2759"/>
<dbReference type="PROSITE" id="PS51205">
    <property type="entry name" value="VPS9"/>
    <property type="match status" value="1"/>
</dbReference>
<dbReference type="InterPro" id="IPR037191">
    <property type="entry name" value="VPS9_dom_sf"/>
</dbReference>
<feature type="compositionally biased region" description="Low complexity" evidence="1">
    <location>
        <begin position="16"/>
        <end position="47"/>
    </location>
</feature>
<dbReference type="GO" id="GO:0005085">
    <property type="term" value="F:guanyl-nucleotide exchange factor activity"/>
    <property type="evidence" value="ECO:0007669"/>
    <property type="project" value="InterPro"/>
</dbReference>
<dbReference type="EMBL" id="PUHR01000141">
    <property type="protein sequence ID" value="KAG0662737.1"/>
    <property type="molecule type" value="Genomic_DNA"/>
</dbReference>
<evidence type="ECO:0000313" key="5">
    <source>
        <dbReference type="Proteomes" id="UP000750334"/>
    </source>
</evidence>
<evidence type="ECO:0000259" key="3">
    <source>
        <dbReference type="PROSITE" id="PS51205"/>
    </source>
</evidence>
<dbReference type="PROSITE" id="PS51140">
    <property type="entry name" value="CUE"/>
    <property type="match status" value="1"/>
</dbReference>
<accession>A0A9P6W2A6</accession>
<dbReference type="Pfam" id="PF18151">
    <property type="entry name" value="DUF5601"/>
    <property type="match status" value="1"/>
</dbReference>
<sequence length="482" mass="55974">MSDLLKEFDPLSQDSNTQEIPEPNTNTTENSKSNTNDNDNNSITSETKSSLTKKPDDRQDEYFFDFQVFINDFKEPNAEPLVKYTRSFLNNFVTQKALWTASEQQKLINDFKLFIFEKFNQFKPFNEFNKVKLRNSQEGIEKLIMGKLYPLCFSPELLRKMPIDKLDEEHKNDILEDGFLQEKIDEYAFIELDNLDVNKKISLKLGKFLKLAGKELNKINQFKAPRDKMVCILNTCKIIFSILKHSKLEQDGADSFIPLLIYVIIHGNIQHLISNIRFIERFRYERFLKSEDQYYLSSLQGATNFIANLSKKDLAISNDEVYEKTYNDNQIRVNEKKKQEIELGKKGNVQNEDIAITNDQEYSYNPIDEIASSMVSMFNDFFIGQPATTTKIEPQGKPTLTTVATETSTSMPPNTNISSESMTNDRKIRKAVKKMEEQEQQETLEALYDMFPDLPRELIEDICIAKKYRTGVCVDTLLNLYE</sequence>
<dbReference type="InterPro" id="IPR003892">
    <property type="entry name" value="CUE"/>
</dbReference>
<feature type="domain" description="VPS9" evidence="3">
    <location>
        <begin position="174"/>
        <end position="315"/>
    </location>
</feature>
<evidence type="ECO:0000259" key="2">
    <source>
        <dbReference type="PROSITE" id="PS51140"/>
    </source>
</evidence>
<protein>
    <recommendedName>
        <fullName evidence="6">VPS9 domain-containing protein</fullName>
    </recommendedName>
</protein>
<dbReference type="InterPro" id="IPR009060">
    <property type="entry name" value="UBA-like_sf"/>
</dbReference>
<dbReference type="InterPro" id="IPR045046">
    <property type="entry name" value="Vps9-like"/>
</dbReference>
<dbReference type="GO" id="GO:0005829">
    <property type="term" value="C:cytosol"/>
    <property type="evidence" value="ECO:0007669"/>
    <property type="project" value="TreeGrafter"/>
</dbReference>
<dbReference type="Pfam" id="PF02204">
    <property type="entry name" value="VPS9"/>
    <property type="match status" value="1"/>
</dbReference>
<dbReference type="AlphaFoldDB" id="A0A9P6W2A6"/>
<dbReference type="Gene3D" id="1.10.246.120">
    <property type="match status" value="1"/>
</dbReference>
<dbReference type="SUPFAM" id="SSF109993">
    <property type="entry name" value="VPS9 domain"/>
    <property type="match status" value="1"/>
</dbReference>
<dbReference type="Proteomes" id="UP000750334">
    <property type="component" value="Unassembled WGS sequence"/>
</dbReference>
<dbReference type="PANTHER" id="PTHR23101">
    <property type="entry name" value="RAB GDP/GTP EXCHANGE FACTOR"/>
    <property type="match status" value="1"/>
</dbReference>
<dbReference type="GO" id="GO:0016192">
    <property type="term" value="P:vesicle-mediated transport"/>
    <property type="evidence" value="ECO:0007669"/>
    <property type="project" value="InterPro"/>
</dbReference>
<feature type="domain" description="CUE" evidence="2">
    <location>
        <begin position="439"/>
        <end position="482"/>
    </location>
</feature>
<reference evidence="4 5" key="1">
    <citation type="submission" date="2020-11" db="EMBL/GenBank/DDBJ databases">
        <title>Kefir isolates.</title>
        <authorList>
            <person name="Marcisauskas S."/>
            <person name="Kim Y."/>
            <person name="Blasche S."/>
        </authorList>
    </citation>
    <scope>NUCLEOTIDE SEQUENCE [LARGE SCALE GENOMIC DNA]</scope>
    <source>
        <strain evidence="4 5">OG2</strain>
    </source>
</reference>
<dbReference type="Pfam" id="PF02845">
    <property type="entry name" value="CUE"/>
    <property type="match status" value="1"/>
</dbReference>
<dbReference type="Gene3D" id="1.20.1050.80">
    <property type="entry name" value="VPS9 domain"/>
    <property type="match status" value="1"/>
</dbReference>
<dbReference type="InterPro" id="IPR041804">
    <property type="entry name" value="Vps9_CUE"/>
</dbReference>
<dbReference type="SMART" id="SM00167">
    <property type="entry name" value="VPS9"/>
    <property type="match status" value="1"/>
</dbReference>
<keyword evidence="5" id="KW-1185">Reference proteome</keyword>
<dbReference type="InterPro" id="IPR003123">
    <property type="entry name" value="VPS9"/>
</dbReference>
<dbReference type="CDD" id="cd14369">
    <property type="entry name" value="CUE_VPS9_like"/>
    <property type="match status" value="1"/>
</dbReference>
<dbReference type="GO" id="GO:0043130">
    <property type="term" value="F:ubiquitin binding"/>
    <property type="evidence" value="ECO:0007669"/>
    <property type="project" value="InterPro"/>
</dbReference>